<keyword evidence="9" id="KW-1185">Reference proteome</keyword>
<dbReference type="PANTHER" id="PTHR23505:SF79">
    <property type="entry name" value="PROTEIN SPINSTER"/>
    <property type="match status" value="1"/>
</dbReference>
<evidence type="ECO:0000259" key="7">
    <source>
        <dbReference type="PROSITE" id="PS50850"/>
    </source>
</evidence>
<comment type="subcellular location">
    <subcellularLocation>
        <location evidence="1">Membrane</location>
        <topology evidence="1">Multi-pass membrane protein</topology>
    </subcellularLocation>
</comment>
<dbReference type="InterPro" id="IPR020846">
    <property type="entry name" value="MFS_dom"/>
</dbReference>
<organism evidence="8 9">
    <name type="scientific">Microbulbifer taiwanensis</name>
    <dbReference type="NCBI Taxonomy" id="986746"/>
    <lineage>
        <taxon>Bacteria</taxon>
        <taxon>Pseudomonadati</taxon>
        <taxon>Pseudomonadota</taxon>
        <taxon>Gammaproteobacteria</taxon>
        <taxon>Cellvibrionales</taxon>
        <taxon>Microbulbiferaceae</taxon>
        <taxon>Microbulbifer</taxon>
    </lineage>
</organism>
<feature type="transmembrane region" description="Helical" evidence="6">
    <location>
        <begin position="325"/>
        <end position="347"/>
    </location>
</feature>
<sequence>MAQFHHSETAASDVPRRYAWIVFALTFGLLISDYMSRQVLNAVFPMLKEEWALSDAQLGLLAGIVALMVGLLTFPLSLLADRWGRVRSLTLMAILWSLATLMCALSESFEQMLTARFFVGIGEAAYGSVGIAVVLSVFPARLRATLTGAFMAGGMFGSVLGMGLGGVIATALSWRWAFAAMALFGLALAFIYPLIVREAKIAPRKARSDAGSTPPLRRRLAGLVSSRSVVCAYVGSGLQLFIGGAMIAWIPSYLNRYYDMSPDKAGGLAAVFVLISGAGMVLCGILSDRLSQNLPQRKFVLACAYSLATFLLLSLAFQLPAGLPQLLLIGAGMFVAAGTSGPAGAMVANLTHASIHGTAFATLTLVNNLLGLAPGPLVTGRLADVLGLNGAFQLIPLVCLLAALVFYMGKRRYLQDLQRLHGSAGDSGNAPNEARA</sequence>
<feature type="transmembrane region" description="Helical" evidence="6">
    <location>
        <begin position="299"/>
        <end position="319"/>
    </location>
</feature>
<dbReference type="PROSITE" id="PS50850">
    <property type="entry name" value="MFS"/>
    <property type="match status" value="1"/>
</dbReference>
<feature type="transmembrane region" description="Helical" evidence="6">
    <location>
        <begin position="18"/>
        <end position="36"/>
    </location>
</feature>
<feature type="transmembrane region" description="Helical" evidence="6">
    <location>
        <begin position="359"/>
        <end position="378"/>
    </location>
</feature>
<proteinExistence type="predicted"/>
<evidence type="ECO:0000256" key="3">
    <source>
        <dbReference type="ARBA" id="ARBA00022692"/>
    </source>
</evidence>
<evidence type="ECO:0000313" key="8">
    <source>
        <dbReference type="EMBL" id="MFC6633404.1"/>
    </source>
</evidence>
<protein>
    <submittedName>
        <fullName evidence="8">MFS transporter</fullName>
    </submittedName>
</protein>
<dbReference type="EMBL" id="JBHSVR010000001">
    <property type="protein sequence ID" value="MFC6633404.1"/>
    <property type="molecule type" value="Genomic_DNA"/>
</dbReference>
<keyword evidence="5 6" id="KW-0472">Membrane</keyword>
<dbReference type="Pfam" id="PF07690">
    <property type="entry name" value="MFS_1"/>
    <property type="match status" value="1"/>
</dbReference>
<dbReference type="SUPFAM" id="SSF103473">
    <property type="entry name" value="MFS general substrate transporter"/>
    <property type="match status" value="1"/>
</dbReference>
<dbReference type="PANTHER" id="PTHR23505">
    <property type="entry name" value="SPINSTER"/>
    <property type="match status" value="1"/>
</dbReference>
<keyword evidence="2" id="KW-0813">Transport</keyword>
<feature type="transmembrane region" description="Helical" evidence="6">
    <location>
        <begin position="265"/>
        <end position="287"/>
    </location>
</feature>
<keyword evidence="4 6" id="KW-1133">Transmembrane helix</keyword>
<feature type="transmembrane region" description="Helical" evidence="6">
    <location>
        <begin position="176"/>
        <end position="195"/>
    </location>
</feature>
<evidence type="ECO:0000256" key="4">
    <source>
        <dbReference type="ARBA" id="ARBA00022989"/>
    </source>
</evidence>
<dbReference type="InterPro" id="IPR044770">
    <property type="entry name" value="MFS_spinster-like"/>
</dbReference>
<keyword evidence="3 6" id="KW-0812">Transmembrane</keyword>
<gene>
    <name evidence="8" type="ORF">ACFQBM_08940</name>
</gene>
<feature type="transmembrane region" description="Helical" evidence="6">
    <location>
        <begin position="91"/>
        <end position="109"/>
    </location>
</feature>
<accession>A0ABW1YKZ8</accession>
<evidence type="ECO:0000313" key="9">
    <source>
        <dbReference type="Proteomes" id="UP001596425"/>
    </source>
</evidence>
<feature type="transmembrane region" description="Helical" evidence="6">
    <location>
        <begin position="115"/>
        <end position="138"/>
    </location>
</feature>
<evidence type="ECO:0000256" key="5">
    <source>
        <dbReference type="ARBA" id="ARBA00023136"/>
    </source>
</evidence>
<name>A0ABW1YKZ8_9GAMM</name>
<reference evidence="9" key="1">
    <citation type="journal article" date="2019" name="Int. J. Syst. Evol. Microbiol.">
        <title>The Global Catalogue of Microorganisms (GCM) 10K type strain sequencing project: providing services to taxonomists for standard genome sequencing and annotation.</title>
        <authorList>
            <consortium name="The Broad Institute Genomics Platform"/>
            <consortium name="The Broad Institute Genome Sequencing Center for Infectious Disease"/>
            <person name="Wu L."/>
            <person name="Ma J."/>
        </authorList>
    </citation>
    <scope>NUCLEOTIDE SEQUENCE [LARGE SCALE GENOMIC DNA]</scope>
    <source>
        <strain evidence="9">CGMCC 1.13718</strain>
    </source>
</reference>
<comment type="caution">
    <text evidence="8">The sequence shown here is derived from an EMBL/GenBank/DDBJ whole genome shotgun (WGS) entry which is preliminary data.</text>
</comment>
<dbReference type="RefSeq" id="WP_193189120.1">
    <property type="nucleotide sequence ID" value="NZ_JACZFR010000001.1"/>
</dbReference>
<evidence type="ECO:0000256" key="6">
    <source>
        <dbReference type="SAM" id="Phobius"/>
    </source>
</evidence>
<evidence type="ECO:0000256" key="2">
    <source>
        <dbReference type="ARBA" id="ARBA00022448"/>
    </source>
</evidence>
<feature type="transmembrane region" description="Helical" evidence="6">
    <location>
        <begin position="228"/>
        <end position="250"/>
    </location>
</feature>
<feature type="domain" description="Major facilitator superfamily (MFS) profile" evidence="7">
    <location>
        <begin position="21"/>
        <end position="414"/>
    </location>
</feature>
<feature type="transmembrane region" description="Helical" evidence="6">
    <location>
        <begin position="56"/>
        <end position="79"/>
    </location>
</feature>
<feature type="transmembrane region" description="Helical" evidence="6">
    <location>
        <begin position="390"/>
        <end position="409"/>
    </location>
</feature>
<evidence type="ECO:0000256" key="1">
    <source>
        <dbReference type="ARBA" id="ARBA00004141"/>
    </source>
</evidence>
<dbReference type="Gene3D" id="1.20.1250.20">
    <property type="entry name" value="MFS general substrate transporter like domains"/>
    <property type="match status" value="2"/>
</dbReference>
<feature type="transmembrane region" description="Helical" evidence="6">
    <location>
        <begin position="150"/>
        <end position="170"/>
    </location>
</feature>
<dbReference type="InterPro" id="IPR011701">
    <property type="entry name" value="MFS"/>
</dbReference>
<dbReference type="Proteomes" id="UP001596425">
    <property type="component" value="Unassembled WGS sequence"/>
</dbReference>
<dbReference type="InterPro" id="IPR036259">
    <property type="entry name" value="MFS_trans_sf"/>
</dbReference>